<dbReference type="InterPro" id="IPR015421">
    <property type="entry name" value="PyrdxlP-dep_Trfase_major"/>
</dbReference>
<reference evidence="3 4" key="1">
    <citation type="journal article" date="2019" name="Int. J. Syst. Evol. Microbiol.">
        <title>Streptomyces cadmiisoli sp. nov., a novel actinomycete isolated from cadmium-contaminated soil.</title>
        <authorList>
            <person name="Li K."/>
            <person name="Tang X."/>
            <person name="Zhao J."/>
            <person name="Guo Y."/>
            <person name="Tang Y."/>
            <person name="Gao J."/>
        </authorList>
    </citation>
    <scope>NUCLEOTIDE SEQUENCE [LARGE SCALE GENOMIC DNA]</scope>
    <source>
        <strain evidence="3 4">ZFG47</strain>
    </source>
</reference>
<evidence type="ECO:0000313" key="3">
    <source>
        <dbReference type="EMBL" id="AWW35746.1"/>
    </source>
</evidence>
<keyword evidence="1" id="KW-0663">Pyridoxal phosphate</keyword>
<dbReference type="Gene3D" id="3.90.1150.10">
    <property type="entry name" value="Aspartate Aminotransferase, domain 1"/>
    <property type="match status" value="1"/>
</dbReference>
<dbReference type="EMBL" id="CP030073">
    <property type="protein sequence ID" value="AWW35746.1"/>
    <property type="molecule type" value="Genomic_DNA"/>
</dbReference>
<proteinExistence type="predicted"/>
<feature type="domain" description="Aminotransferase class V" evidence="2">
    <location>
        <begin position="178"/>
        <end position="503"/>
    </location>
</feature>
<evidence type="ECO:0000313" key="4">
    <source>
        <dbReference type="Proteomes" id="UP000249616"/>
    </source>
</evidence>
<dbReference type="InterPro" id="IPR015422">
    <property type="entry name" value="PyrdxlP-dep_Trfase_small"/>
</dbReference>
<evidence type="ECO:0000256" key="1">
    <source>
        <dbReference type="ARBA" id="ARBA00022898"/>
    </source>
</evidence>
<protein>
    <submittedName>
        <fullName evidence="3">Aminotransferase class V-fold PLP-dependent enzyme</fullName>
    </submittedName>
</protein>
<dbReference type="PANTHER" id="PTHR43092">
    <property type="entry name" value="L-CYSTEINE DESULFHYDRASE"/>
    <property type="match status" value="1"/>
</dbReference>
<keyword evidence="3" id="KW-0808">Transferase</keyword>
<dbReference type="InterPro" id="IPR006311">
    <property type="entry name" value="TAT_signal"/>
</dbReference>
<dbReference type="Gene3D" id="3.40.640.10">
    <property type="entry name" value="Type I PLP-dependent aspartate aminotransferase-like (Major domain)"/>
    <property type="match status" value="1"/>
</dbReference>
<keyword evidence="3" id="KW-0032">Aminotransferase</keyword>
<dbReference type="GO" id="GO:0008483">
    <property type="term" value="F:transaminase activity"/>
    <property type="evidence" value="ECO:0007669"/>
    <property type="project" value="UniProtKB-KW"/>
</dbReference>
<dbReference type="InterPro" id="IPR015424">
    <property type="entry name" value="PyrdxlP-dep_Trfase"/>
</dbReference>
<evidence type="ECO:0000259" key="2">
    <source>
        <dbReference type="Pfam" id="PF00266"/>
    </source>
</evidence>
<dbReference type="Pfam" id="PF00266">
    <property type="entry name" value="Aminotran_5"/>
    <property type="match status" value="1"/>
</dbReference>
<gene>
    <name evidence="3" type="ORF">DN051_02980</name>
</gene>
<keyword evidence="4" id="KW-1185">Reference proteome</keyword>
<dbReference type="PROSITE" id="PS51318">
    <property type="entry name" value="TAT"/>
    <property type="match status" value="1"/>
</dbReference>
<dbReference type="AlphaFoldDB" id="A0A2Z4IT85"/>
<sequence>MAIGVRQPPACCGDPSAELVPPPAPFVDLPPTVQFAVLVTVGMLSSDRCPPCRASPDVPSGRLRRAGASWPSLRRREAGHGRHRTHGSRKGRTMNRRRFMASTAGTSAAAYASSLPSAAAAQADLNDLASLWDVDRSVANLENAYWGVMPRSVEREYDRQTRFLNRHNVTFVRDGIPGHERTVAMDNVRAEVAALMGVAKEEFTLTRNGTEAMQNLIMQYGALKPGDSVMYADLDYDEMQQAMESLRQYRGVDVIKFAIPEPATTANILEAYQAQLNAAPAGLKLLLVTHLSNRTGIVMPVREIVNMARSRGVDTLVDATQTIGHLDYTLQDLDADYVGFSLHKWLCAPIGTGAIWIRGTKLHRIEPCMGNTMLPAEDTRSRSSVGTVNFAAALTVPKAIEFHRWIGGQRKQRHLQSLRDYWVERVRDIPGMEILTPDDPARHGAVTSFRLPAMKDYVQAQKMSKLLLEKHKILTVARRGIERGSVVRVTPTLYNTRSELDRLVKALRLESRAFG</sequence>
<dbReference type="PANTHER" id="PTHR43092:SF6">
    <property type="entry name" value="BLR1280 PROTEIN"/>
    <property type="match status" value="1"/>
</dbReference>
<dbReference type="InterPro" id="IPR000192">
    <property type="entry name" value="Aminotrans_V_dom"/>
</dbReference>
<organism evidence="3 4">
    <name type="scientific">Streptomyces cadmiisoli</name>
    <dbReference type="NCBI Taxonomy" id="2184053"/>
    <lineage>
        <taxon>Bacteria</taxon>
        <taxon>Bacillati</taxon>
        <taxon>Actinomycetota</taxon>
        <taxon>Actinomycetes</taxon>
        <taxon>Kitasatosporales</taxon>
        <taxon>Streptomycetaceae</taxon>
        <taxon>Streptomyces</taxon>
        <taxon>Streptomyces aurantiacus group</taxon>
    </lineage>
</organism>
<name>A0A2Z4IT85_9ACTN</name>
<dbReference type="Proteomes" id="UP000249616">
    <property type="component" value="Chromosome"/>
</dbReference>
<dbReference type="KEGG" id="scad:DN051_02980"/>
<dbReference type="SUPFAM" id="SSF53383">
    <property type="entry name" value="PLP-dependent transferases"/>
    <property type="match status" value="1"/>
</dbReference>
<accession>A0A2Z4IT85</accession>